<dbReference type="InterPro" id="IPR003594">
    <property type="entry name" value="HATPase_dom"/>
</dbReference>
<dbReference type="EC" id="2.7.13.3" evidence="2"/>
<dbReference type="InterPro" id="IPR051315">
    <property type="entry name" value="Bact_Chemotaxis_CheA"/>
</dbReference>
<evidence type="ECO:0000256" key="5">
    <source>
        <dbReference type="ARBA" id="ARBA00022679"/>
    </source>
</evidence>
<dbReference type="InterPro" id="IPR036097">
    <property type="entry name" value="HisK_dim/P_sf"/>
</dbReference>
<dbReference type="PANTHER" id="PTHR43395:SF1">
    <property type="entry name" value="CHEMOTAXIS PROTEIN CHEA"/>
    <property type="match status" value="1"/>
</dbReference>
<feature type="modified residue" description="Phosphohistidine" evidence="9">
    <location>
        <position position="44"/>
    </location>
</feature>
<keyword evidence="15" id="KW-1185">Reference proteome</keyword>
<name>A0A1G9U7P2_9HYPH</name>
<dbReference type="InterPro" id="IPR037006">
    <property type="entry name" value="CheA-like_homodim_sf"/>
</dbReference>
<evidence type="ECO:0000256" key="6">
    <source>
        <dbReference type="ARBA" id="ARBA00022777"/>
    </source>
</evidence>
<feature type="region of interest" description="Disordered" evidence="10">
    <location>
        <begin position="323"/>
        <end position="352"/>
    </location>
</feature>
<comment type="function">
    <text evidence="8">Involved in the transmission of sensory signals from the chemoreceptors to the flagellar motors. CheA is autophosphorylated; it can transfer its phosphate group to either CheB or CheY.</text>
</comment>
<dbReference type="InterPro" id="IPR002545">
    <property type="entry name" value="CheW-lke_dom"/>
</dbReference>
<evidence type="ECO:0000256" key="7">
    <source>
        <dbReference type="ARBA" id="ARBA00023012"/>
    </source>
</evidence>
<dbReference type="CDD" id="cd00088">
    <property type="entry name" value="HPT"/>
    <property type="match status" value="1"/>
</dbReference>
<dbReference type="SUPFAM" id="SSF47226">
    <property type="entry name" value="Histidine-containing phosphotransfer domain, HPT domain"/>
    <property type="match status" value="1"/>
</dbReference>
<proteinExistence type="predicted"/>
<reference evidence="15" key="1">
    <citation type="submission" date="2016-10" db="EMBL/GenBank/DDBJ databases">
        <authorList>
            <person name="Varghese N."/>
            <person name="Submissions S."/>
        </authorList>
    </citation>
    <scope>NUCLEOTIDE SEQUENCE [LARGE SCALE GENOMIC DNA]</scope>
    <source>
        <strain evidence="15">BL47</strain>
    </source>
</reference>
<dbReference type="EMBL" id="FNHS01000002">
    <property type="protein sequence ID" value="SDM55960.1"/>
    <property type="molecule type" value="Genomic_DNA"/>
</dbReference>
<sequence>MNDLLEQFLVETRELVQSATEDLLALEGRPGDAEAVNRVFRAFHTLKGSVGLFDYPPWFALLHAAEDGLSAARAGNLVVDASLVDLSLEALDATARWSDAIEATGRLPDAAGGEAAALAERYRSLLSPDRKSATEATGAFPDWAARLVASMAEAPGGPSTAVRYRPRGDCFFSGDDPLSLVRKVPGLLAVSVEPATPWPPDGEFDAYACNLDITLLAGAPRREVEAPFRLVSDQVTVVDVPATGTARPSSASAMDPVVAAILGEQLLAMAASGDPETAPGRLEACARSVANALRSIGRDAEAERCRDASERGAASLGPAIEAALAGGSPTDPGSDRETSGADERASGAHGAGTARTLRVDAVRVDALVGRVGELVVARNALGRLAARAEAGEDAATLARAIREADADIGRLATSLHRDAVSLRLMPLSEVFRRFARPVREAARSLDKEVRIDFEGEGTEADKGIVENLFEPLLHVVRNAVDHGLEDTGTRLRLGKPASGRIKIAAGQDGDGIIVSVSDDGRGIDPAFIRRRAAERGLRSREAVSAMDDAAVTDLIFAAGFSTAGSVGALSGRGVGMDAVRVAAERMGGRVSVESRVGEGTTVALHLPRTVALVRLLVVGIGEESYGIAMDAVAEVVRVPRSAIQAVAGGAATVLRGRTLPVLRLADLLDHRYGAGIGTEALLLVVRAADETVGLEIDRLDDRLDAVVRPPAGLVGSVPGVGGTTVLGDGGVLLVLDPAALLADPASDGRRAPEETR</sequence>
<evidence type="ECO:0000256" key="8">
    <source>
        <dbReference type="ARBA" id="ARBA00035100"/>
    </source>
</evidence>
<dbReference type="PRINTS" id="PR00344">
    <property type="entry name" value="BCTRLSENSOR"/>
</dbReference>
<keyword evidence="5" id="KW-0808">Transferase</keyword>
<dbReference type="SUPFAM" id="SSF47384">
    <property type="entry name" value="Homodimeric domain of signal transducing histidine kinase"/>
    <property type="match status" value="1"/>
</dbReference>
<evidence type="ECO:0000259" key="11">
    <source>
        <dbReference type="PROSITE" id="PS50109"/>
    </source>
</evidence>
<evidence type="ECO:0000259" key="13">
    <source>
        <dbReference type="PROSITE" id="PS50894"/>
    </source>
</evidence>
<dbReference type="GO" id="GO:0000155">
    <property type="term" value="F:phosphorelay sensor kinase activity"/>
    <property type="evidence" value="ECO:0007669"/>
    <property type="project" value="InterPro"/>
</dbReference>
<dbReference type="RefSeq" id="WP_091713749.1">
    <property type="nucleotide sequence ID" value="NZ_FNHS01000002.1"/>
</dbReference>
<dbReference type="InterPro" id="IPR004105">
    <property type="entry name" value="CheA-like_dim"/>
</dbReference>
<dbReference type="Proteomes" id="UP000198704">
    <property type="component" value="Unassembled WGS sequence"/>
</dbReference>
<keyword evidence="4 9" id="KW-0597">Phosphoprotein</keyword>
<dbReference type="SMART" id="SM00260">
    <property type="entry name" value="CheW"/>
    <property type="match status" value="1"/>
</dbReference>
<evidence type="ECO:0000259" key="12">
    <source>
        <dbReference type="PROSITE" id="PS50851"/>
    </source>
</evidence>
<dbReference type="Gene3D" id="1.20.120.160">
    <property type="entry name" value="HPT domain"/>
    <property type="match status" value="1"/>
</dbReference>
<dbReference type="STRING" id="582672.SAMN05216360_102439"/>
<evidence type="ECO:0000313" key="14">
    <source>
        <dbReference type="EMBL" id="SDM55960.1"/>
    </source>
</evidence>
<dbReference type="PROSITE" id="PS50109">
    <property type="entry name" value="HIS_KIN"/>
    <property type="match status" value="1"/>
</dbReference>
<dbReference type="InterPro" id="IPR036890">
    <property type="entry name" value="HATPase_C_sf"/>
</dbReference>
<gene>
    <name evidence="14" type="ORF">SAMN05216360_102439</name>
</gene>
<dbReference type="Pfam" id="PF01627">
    <property type="entry name" value="Hpt"/>
    <property type="match status" value="1"/>
</dbReference>
<evidence type="ECO:0000256" key="2">
    <source>
        <dbReference type="ARBA" id="ARBA00012438"/>
    </source>
</evidence>
<evidence type="ECO:0000256" key="10">
    <source>
        <dbReference type="SAM" id="MobiDB-lite"/>
    </source>
</evidence>
<protein>
    <recommendedName>
        <fullName evidence="3">Chemotaxis protein CheA</fullName>
        <ecNumber evidence="2">2.7.13.3</ecNumber>
    </recommendedName>
</protein>
<dbReference type="SMART" id="SM01231">
    <property type="entry name" value="H-kinase_dim"/>
    <property type="match status" value="1"/>
</dbReference>
<dbReference type="SUPFAM" id="SSF50341">
    <property type="entry name" value="CheW-like"/>
    <property type="match status" value="1"/>
</dbReference>
<dbReference type="PROSITE" id="PS50894">
    <property type="entry name" value="HPT"/>
    <property type="match status" value="1"/>
</dbReference>
<evidence type="ECO:0000256" key="3">
    <source>
        <dbReference type="ARBA" id="ARBA00021495"/>
    </source>
</evidence>
<dbReference type="SMART" id="SM00073">
    <property type="entry name" value="HPT"/>
    <property type="match status" value="1"/>
</dbReference>
<dbReference type="PROSITE" id="PS50851">
    <property type="entry name" value="CHEW"/>
    <property type="match status" value="1"/>
</dbReference>
<evidence type="ECO:0000256" key="4">
    <source>
        <dbReference type="ARBA" id="ARBA00022553"/>
    </source>
</evidence>
<evidence type="ECO:0000256" key="9">
    <source>
        <dbReference type="PROSITE-ProRule" id="PRU00110"/>
    </source>
</evidence>
<comment type="catalytic activity">
    <reaction evidence="1">
        <text>ATP + protein L-histidine = ADP + protein N-phospho-L-histidine.</text>
        <dbReference type="EC" id="2.7.13.3"/>
    </reaction>
</comment>
<dbReference type="InterPro" id="IPR036061">
    <property type="entry name" value="CheW-like_dom_sf"/>
</dbReference>
<dbReference type="Gene3D" id="2.30.30.40">
    <property type="entry name" value="SH3 Domains"/>
    <property type="match status" value="1"/>
</dbReference>
<organism evidence="14 15">
    <name type="scientific">Methylobacterium phyllostachyos</name>
    <dbReference type="NCBI Taxonomy" id="582672"/>
    <lineage>
        <taxon>Bacteria</taxon>
        <taxon>Pseudomonadati</taxon>
        <taxon>Pseudomonadota</taxon>
        <taxon>Alphaproteobacteria</taxon>
        <taxon>Hyphomicrobiales</taxon>
        <taxon>Methylobacteriaceae</taxon>
        <taxon>Methylobacterium</taxon>
    </lineage>
</organism>
<feature type="compositionally biased region" description="Basic and acidic residues" evidence="10">
    <location>
        <begin position="333"/>
        <end position="346"/>
    </location>
</feature>
<keyword evidence="7" id="KW-0902">Two-component regulatory system</keyword>
<dbReference type="PANTHER" id="PTHR43395">
    <property type="entry name" value="SENSOR HISTIDINE KINASE CHEA"/>
    <property type="match status" value="1"/>
</dbReference>
<dbReference type="Gene3D" id="3.30.565.10">
    <property type="entry name" value="Histidine kinase-like ATPase, C-terminal domain"/>
    <property type="match status" value="1"/>
</dbReference>
<evidence type="ECO:0000256" key="1">
    <source>
        <dbReference type="ARBA" id="ARBA00000085"/>
    </source>
</evidence>
<dbReference type="Pfam" id="PF01584">
    <property type="entry name" value="CheW"/>
    <property type="match status" value="1"/>
</dbReference>
<feature type="domain" description="CheW-like" evidence="12">
    <location>
        <begin position="612"/>
        <end position="746"/>
    </location>
</feature>
<feature type="domain" description="HPt" evidence="13">
    <location>
        <begin position="1"/>
        <end position="101"/>
    </location>
</feature>
<feature type="domain" description="Histidine kinase" evidence="11">
    <location>
        <begin position="392"/>
        <end position="610"/>
    </location>
</feature>
<dbReference type="SUPFAM" id="SSF55874">
    <property type="entry name" value="ATPase domain of HSP90 chaperone/DNA topoisomerase II/histidine kinase"/>
    <property type="match status" value="1"/>
</dbReference>
<dbReference type="InterPro" id="IPR036641">
    <property type="entry name" value="HPT_dom_sf"/>
</dbReference>
<dbReference type="InterPro" id="IPR008207">
    <property type="entry name" value="Sig_transdc_His_kin_Hpt_dom"/>
</dbReference>
<dbReference type="GO" id="GO:0005737">
    <property type="term" value="C:cytoplasm"/>
    <property type="evidence" value="ECO:0007669"/>
    <property type="project" value="InterPro"/>
</dbReference>
<dbReference type="AlphaFoldDB" id="A0A1G9U7P2"/>
<dbReference type="InterPro" id="IPR005467">
    <property type="entry name" value="His_kinase_dom"/>
</dbReference>
<dbReference type="Gene3D" id="1.10.287.560">
    <property type="entry name" value="Histidine kinase CheA-like, homodimeric domain"/>
    <property type="match status" value="1"/>
</dbReference>
<evidence type="ECO:0000313" key="15">
    <source>
        <dbReference type="Proteomes" id="UP000198704"/>
    </source>
</evidence>
<dbReference type="SMART" id="SM00387">
    <property type="entry name" value="HATPase_c"/>
    <property type="match status" value="1"/>
</dbReference>
<dbReference type="InterPro" id="IPR004358">
    <property type="entry name" value="Sig_transdc_His_kin-like_C"/>
</dbReference>
<dbReference type="FunFam" id="3.30.565.10:FF:000016">
    <property type="entry name" value="Chemotaxis protein CheA, putative"/>
    <property type="match status" value="1"/>
</dbReference>
<keyword evidence="6 14" id="KW-0418">Kinase</keyword>
<dbReference type="GO" id="GO:0006935">
    <property type="term" value="P:chemotaxis"/>
    <property type="evidence" value="ECO:0007669"/>
    <property type="project" value="InterPro"/>
</dbReference>
<dbReference type="Pfam" id="PF02518">
    <property type="entry name" value="HATPase_c"/>
    <property type="match status" value="1"/>
</dbReference>
<dbReference type="Pfam" id="PF02895">
    <property type="entry name" value="H-kinase_dim"/>
    <property type="match status" value="1"/>
</dbReference>
<accession>A0A1G9U7P2</accession>
<dbReference type="OrthoDB" id="9803176at2"/>